<feature type="compositionally biased region" description="Acidic residues" evidence="1">
    <location>
        <begin position="38"/>
        <end position="47"/>
    </location>
</feature>
<dbReference type="InParanoid" id="A0A2P6NK66"/>
<gene>
    <name evidence="2" type="ORF">PROFUN_08230</name>
</gene>
<dbReference type="EMBL" id="MDYQ01000064">
    <property type="protein sequence ID" value="PRP84365.1"/>
    <property type="molecule type" value="Genomic_DNA"/>
</dbReference>
<evidence type="ECO:0000256" key="1">
    <source>
        <dbReference type="SAM" id="MobiDB-lite"/>
    </source>
</evidence>
<organism evidence="2 3">
    <name type="scientific">Planoprotostelium fungivorum</name>
    <dbReference type="NCBI Taxonomy" id="1890364"/>
    <lineage>
        <taxon>Eukaryota</taxon>
        <taxon>Amoebozoa</taxon>
        <taxon>Evosea</taxon>
        <taxon>Variosea</taxon>
        <taxon>Cavosteliida</taxon>
        <taxon>Cavosteliaceae</taxon>
        <taxon>Planoprotostelium</taxon>
    </lineage>
</organism>
<reference evidence="2 3" key="1">
    <citation type="journal article" date="2018" name="Genome Biol. Evol.">
        <title>Multiple Roots of Fruiting Body Formation in Amoebozoa.</title>
        <authorList>
            <person name="Hillmann F."/>
            <person name="Forbes G."/>
            <person name="Novohradska S."/>
            <person name="Ferling I."/>
            <person name="Riege K."/>
            <person name="Groth M."/>
            <person name="Westermann M."/>
            <person name="Marz M."/>
            <person name="Spaller T."/>
            <person name="Winckler T."/>
            <person name="Schaap P."/>
            <person name="Glockner G."/>
        </authorList>
    </citation>
    <scope>NUCLEOTIDE SEQUENCE [LARGE SCALE GENOMIC DNA]</scope>
    <source>
        <strain evidence="2 3">Jena</strain>
    </source>
</reference>
<proteinExistence type="predicted"/>
<sequence>MDNYRNHSNKGNRRKLTENAQTRLYLPLKFYGPRPDSEEGDEGGPLL</sequence>
<evidence type="ECO:0000313" key="2">
    <source>
        <dbReference type="EMBL" id="PRP84365.1"/>
    </source>
</evidence>
<keyword evidence="3" id="KW-1185">Reference proteome</keyword>
<evidence type="ECO:0000313" key="3">
    <source>
        <dbReference type="Proteomes" id="UP000241769"/>
    </source>
</evidence>
<feature type="region of interest" description="Disordered" evidence="1">
    <location>
        <begin position="1"/>
        <end position="47"/>
    </location>
</feature>
<protein>
    <submittedName>
        <fullName evidence="2">Uncharacterized protein</fullName>
    </submittedName>
</protein>
<dbReference type="Proteomes" id="UP000241769">
    <property type="component" value="Unassembled WGS sequence"/>
</dbReference>
<dbReference type="AlphaFoldDB" id="A0A2P6NK66"/>
<comment type="caution">
    <text evidence="2">The sequence shown here is derived from an EMBL/GenBank/DDBJ whole genome shotgun (WGS) entry which is preliminary data.</text>
</comment>
<accession>A0A2P6NK66</accession>
<name>A0A2P6NK66_9EUKA</name>